<evidence type="ECO:0000313" key="1">
    <source>
        <dbReference type="EMBL" id="KAF9600293.1"/>
    </source>
</evidence>
<evidence type="ECO:0000313" key="2">
    <source>
        <dbReference type="Proteomes" id="UP000631114"/>
    </source>
</evidence>
<sequence length="79" mass="8553">MDHYSKSLHDISSSSSPFDCLLFDLDDTLYSSTIGIAAACKRNIEAERARKGACANVSAMLRPPIELGGHSGQLWGVLR</sequence>
<organism evidence="1 2">
    <name type="scientific">Coptis chinensis</name>
    <dbReference type="NCBI Taxonomy" id="261450"/>
    <lineage>
        <taxon>Eukaryota</taxon>
        <taxon>Viridiplantae</taxon>
        <taxon>Streptophyta</taxon>
        <taxon>Embryophyta</taxon>
        <taxon>Tracheophyta</taxon>
        <taxon>Spermatophyta</taxon>
        <taxon>Magnoliopsida</taxon>
        <taxon>Ranunculales</taxon>
        <taxon>Ranunculaceae</taxon>
        <taxon>Coptidoideae</taxon>
        <taxon>Coptis</taxon>
    </lineage>
</organism>
<accession>A0A835LLR5</accession>
<reference evidence="1 2" key="1">
    <citation type="submission" date="2020-10" db="EMBL/GenBank/DDBJ databases">
        <title>The Coptis chinensis genome and diversification of protoberbering-type alkaloids.</title>
        <authorList>
            <person name="Wang B."/>
            <person name="Shu S."/>
            <person name="Song C."/>
            <person name="Liu Y."/>
        </authorList>
    </citation>
    <scope>NUCLEOTIDE SEQUENCE [LARGE SCALE GENOMIC DNA]</scope>
    <source>
        <strain evidence="1">HL-2020</strain>
        <tissue evidence="1">Leaf</tissue>
    </source>
</reference>
<proteinExistence type="predicted"/>
<dbReference type="AlphaFoldDB" id="A0A835LLR5"/>
<gene>
    <name evidence="1" type="ORF">IFM89_005879</name>
</gene>
<protein>
    <submittedName>
        <fullName evidence="1">Uncharacterized protein</fullName>
    </submittedName>
</protein>
<dbReference type="Proteomes" id="UP000631114">
    <property type="component" value="Unassembled WGS sequence"/>
</dbReference>
<name>A0A835LLR5_9MAGN</name>
<keyword evidence="2" id="KW-1185">Reference proteome</keyword>
<dbReference type="EMBL" id="JADFTS010000006">
    <property type="protein sequence ID" value="KAF9600293.1"/>
    <property type="molecule type" value="Genomic_DNA"/>
</dbReference>
<comment type="caution">
    <text evidence="1">The sequence shown here is derived from an EMBL/GenBank/DDBJ whole genome shotgun (WGS) entry which is preliminary data.</text>
</comment>